<dbReference type="RefSeq" id="WP_132279965.1">
    <property type="nucleotide sequence ID" value="NZ_SMGQ01000011.1"/>
</dbReference>
<keyword evidence="1" id="KW-0378">Hydrolase</keyword>
<evidence type="ECO:0000259" key="3">
    <source>
        <dbReference type="PROSITE" id="PS51782"/>
    </source>
</evidence>
<keyword evidence="6" id="KW-1185">Reference proteome</keyword>
<dbReference type="Gene3D" id="3.10.350.10">
    <property type="entry name" value="LysM domain"/>
    <property type="match status" value="2"/>
</dbReference>
<dbReference type="AlphaFoldDB" id="A0A4R1MXS1"/>
<dbReference type="PANTHER" id="PTHR46066:SF2">
    <property type="entry name" value="CHITINASE DOMAIN-CONTAINING PROTEIN 1"/>
    <property type="match status" value="1"/>
</dbReference>
<dbReference type="InterPro" id="IPR017853">
    <property type="entry name" value="GH"/>
</dbReference>
<feature type="domain" description="LysM" evidence="3">
    <location>
        <begin position="51"/>
        <end position="95"/>
    </location>
</feature>
<dbReference type="CDD" id="cd00118">
    <property type="entry name" value="LysM"/>
    <property type="match status" value="1"/>
</dbReference>
<accession>A0A4R1MXS1</accession>
<dbReference type="Pfam" id="PF00704">
    <property type="entry name" value="Glyco_hydro_18"/>
    <property type="match status" value="1"/>
</dbReference>
<sequence length="426" mass="48728">MQIYTVKQGDTLFDIAIDYDVNEDLLIDANRIENPENLVVGQTLVIPLWGSYYFVEPGDTLEIISGKTGVSIEQLRYLNQLTDLDSLEIGTRIYLPQEPRVVMDVTGYVDLDFTGEQTIPEIEKASEQLTFINIFTYKLNPNGTLSPLIDKEVVETAYGNIISPIMVITNFVDGQFSQELANIILSNEILQNTILQETLSIMDGKGYVGIEFNLEYLDAQSCEAYIEFLKKAVDLFKPLGYTVSIAIIPDYFKQLENLQYQCDDYETFGQIVDYINFMTYDLDLLGGPPRPVAPLDEVRKVMEYVTSIVPNNKIKMGIPLYGYHWELTDDPSNQARLISPQRAIEKAQQYGAEIKYAKEYESPFFAYTDEKDITHIVWFEDARSVQAKFDLAKELGLKGLNYWVIGVDFPQNWLLMEDNFIIRKPV</sequence>
<dbReference type="Pfam" id="PF01476">
    <property type="entry name" value="LysM"/>
    <property type="match status" value="2"/>
</dbReference>
<dbReference type="InterPro" id="IPR029070">
    <property type="entry name" value="Chitinase_insertion_sf"/>
</dbReference>
<dbReference type="GO" id="GO:0016798">
    <property type="term" value="F:hydrolase activity, acting on glycosyl bonds"/>
    <property type="evidence" value="ECO:0007669"/>
    <property type="project" value="UniProtKB-KW"/>
</dbReference>
<dbReference type="Proteomes" id="UP000294545">
    <property type="component" value="Unassembled WGS sequence"/>
</dbReference>
<dbReference type="InterPro" id="IPR011583">
    <property type="entry name" value="Chitinase_II/V-like_cat"/>
</dbReference>
<feature type="domain" description="GH18" evidence="4">
    <location>
        <begin position="103"/>
        <end position="426"/>
    </location>
</feature>
<dbReference type="SUPFAM" id="SSF54106">
    <property type="entry name" value="LysM domain"/>
    <property type="match status" value="2"/>
</dbReference>
<evidence type="ECO:0000313" key="6">
    <source>
        <dbReference type="Proteomes" id="UP000294545"/>
    </source>
</evidence>
<dbReference type="Gene3D" id="3.20.20.80">
    <property type="entry name" value="Glycosidases"/>
    <property type="match status" value="1"/>
</dbReference>
<evidence type="ECO:0000259" key="4">
    <source>
        <dbReference type="PROSITE" id="PS51910"/>
    </source>
</evidence>
<dbReference type="PROSITE" id="PS51910">
    <property type="entry name" value="GH18_2"/>
    <property type="match status" value="1"/>
</dbReference>
<dbReference type="EMBL" id="SMGQ01000011">
    <property type="protein sequence ID" value="TCK98067.1"/>
    <property type="molecule type" value="Genomic_DNA"/>
</dbReference>
<protein>
    <submittedName>
        <fullName evidence="5">Spore germination protein</fullName>
    </submittedName>
</protein>
<dbReference type="InterPro" id="IPR001223">
    <property type="entry name" value="Glyco_hydro18_cat"/>
</dbReference>
<dbReference type="GO" id="GO:0008061">
    <property type="term" value="F:chitin binding"/>
    <property type="evidence" value="ECO:0007669"/>
    <property type="project" value="InterPro"/>
</dbReference>
<dbReference type="PROSITE" id="PS51782">
    <property type="entry name" value="LYSM"/>
    <property type="match status" value="2"/>
</dbReference>
<evidence type="ECO:0000256" key="2">
    <source>
        <dbReference type="ARBA" id="ARBA00023295"/>
    </source>
</evidence>
<dbReference type="CDD" id="cd02874">
    <property type="entry name" value="GH18_CFLE_spore_hydrolase"/>
    <property type="match status" value="1"/>
</dbReference>
<name>A0A4R1MXS1_9FIRM</name>
<keyword evidence="2" id="KW-0326">Glycosidase</keyword>
<reference evidence="5 6" key="1">
    <citation type="submission" date="2019-03" db="EMBL/GenBank/DDBJ databases">
        <title>Genomic Encyclopedia of Type Strains, Phase IV (KMG-IV): sequencing the most valuable type-strain genomes for metagenomic binning, comparative biology and taxonomic classification.</title>
        <authorList>
            <person name="Goeker M."/>
        </authorList>
    </citation>
    <scope>NUCLEOTIDE SEQUENCE [LARGE SCALE GENOMIC DNA]</scope>
    <source>
        <strain evidence="5 6">DSM 24176</strain>
    </source>
</reference>
<dbReference type="InterPro" id="IPR036779">
    <property type="entry name" value="LysM_dom_sf"/>
</dbReference>
<feature type="domain" description="LysM" evidence="3">
    <location>
        <begin position="2"/>
        <end position="46"/>
    </location>
</feature>
<organism evidence="5 6">
    <name type="scientific">Natranaerovirga hydrolytica</name>
    <dbReference type="NCBI Taxonomy" id="680378"/>
    <lineage>
        <taxon>Bacteria</taxon>
        <taxon>Bacillati</taxon>
        <taxon>Bacillota</taxon>
        <taxon>Clostridia</taxon>
        <taxon>Lachnospirales</taxon>
        <taxon>Natranaerovirgaceae</taxon>
        <taxon>Natranaerovirga</taxon>
    </lineage>
</organism>
<dbReference type="PANTHER" id="PTHR46066">
    <property type="entry name" value="CHITINASE DOMAIN-CONTAINING PROTEIN 1 FAMILY MEMBER"/>
    <property type="match status" value="1"/>
</dbReference>
<dbReference type="InterPro" id="IPR041704">
    <property type="entry name" value="CFLE_GH18"/>
</dbReference>
<dbReference type="Gene3D" id="3.10.50.10">
    <property type="match status" value="1"/>
</dbReference>
<dbReference type="SMART" id="SM00257">
    <property type="entry name" value="LysM"/>
    <property type="match status" value="2"/>
</dbReference>
<dbReference type="InterPro" id="IPR018392">
    <property type="entry name" value="LysM"/>
</dbReference>
<comment type="caution">
    <text evidence="5">The sequence shown here is derived from an EMBL/GenBank/DDBJ whole genome shotgun (WGS) entry which is preliminary data.</text>
</comment>
<dbReference type="GO" id="GO:0012505">
    <property type="term" value="C:endomembrane system"/>
    <property type="evidence" value="ECO:0007669"/>
    <property type="project" value="TreeGrafter"/>
</dbReference>
<dbReference type="SMART" id="SM00636">
    <property type="entry name" value="Glyco_18"/>
    <property type="match status" value="1"/>
</dbReference>
<proteinExistence type="predicted"/>
<gene>
    <name evidence="5" type="ORF">EDC19_0484</name>
</gene>
<dbReference type="GO" id="GO:0070492">
    <property type="term" value="F:oligosaccharide binding"/>
    <property type="evidence" value="ECO:0007669"/>
    <property type="project" value="TreeGrafter"/>
</dbReference>
<dbReference type="SUPFAM" id="SSF51445">
    <property type="entry name" value="(Trans)glycosidases"/>
    <property type="match status" value="1"/>
</dbReference>
<dbReference type="GO" id="GO:0005975">
    <property type="term" value="P:carbohydrate metabolic process"/>
    <property type="evidence" value="ECO:0007669"/>
    <property type="project" value="InterPro"/>
</dbReference>
<evidence type="ECO:0000256" key="1">
    <source>
        <dbReference type="ARBA" id="ARBA00022801"/>
    </source>
</evidence>
<dbReference type="OrthoDB" id="9769314at2"/>
<evidence type="ECO:0000313" key="5">
    <source>
        <dbReference type="EMBL" id="TCK98067.1"/>
    </source>
</evidence>